<name>A0A375ACA1_9GAMM</name>
<evidence type="ECO:0000313" key="1">
    <source>
        <dbReference type="EMBL" id="SLM63655.1"/>
    </source>
</evidence>
<proteinExistence type="predicted"/>
<evidence type="ECO:0000313" key="2">
    <source>
        <dbReference type="Proteomes" id="UP000294820"/>
    </source>
</evidence>
<dbReference type="KEGG" id="daq:DAQ1742_02802"/>
<dbReference type="AlphaFoldDB" id="A0A375ACA1"/>
<keyword evidence="2" id="KW-1185">Reference proteome</keyword>
<reference evidence="1 2" key="1">
    <citation type="submission" date="2016-09" db="EMBL/GenBank/DDBJ databases">
        <authorList>
            <person name="Reverchon S."/>
            <person name="Nasser W."/>
            <person name="Leonard S."/>
            <person name="Brochier C."/>
            <person name="Duprey A."/>
        </authorList>
    </citation>
    <scope>NUCLEOTIDE SEQUENCE [LARGE SCALE GENOMIC DNA]</scope>
    <source>
        <strain evidence="1 2">174/2</strain>
    </source>
</reference>
<protein>
    <submittedName>
        <fullName evidence="1">Uncharacterized protein</fullName>
    </submittedName>
</protein>
<accession>A0A375ACA1</accession>
<gene>
    <name evidence="1" type="ORF">DAQ1742_02802</name>
</gene>
<dbReference type="Proteomes" id="UP000294820">
    <property type="component" value="Chromosome 1"/>
</dbReference>
<sequence length="44" mass="4797">MRIDNIALFLACSNVTVSVRRKAMGGCSPHFPVATGINRWFSGD</sequence>
<organism evidence="1 2">
    <name type="scientific">Dickeya aquatica</name>
    <dbReference type="NCBI Taxonomy" id="1401087"/>
    <lineage>
        <taxon>Bacteria</taxon>
        <taxon>Pseudomonadati</taxon>
        <taxon>Pseudomonadota</taxon>
        <taxon>Gammaproteobacteria</taxon>
        <taxon>Enterobacterales</taxon>
        <taxon>Pectobacteriaceae</taxon>
        <taxon>Dickeya</taxon>
    </lineage>
</organism>
<dbReference type="EMBL" id="LT615367">
    <property type="protein sequence ID" value="SLM63655.1"/>
    <property type="molecule type" value="Genomic_DNA"/>
</dbReference>